<comment type="caution">
    <text evidence="2">The sequence shown here is derived from an EMBL/GenBank/DDBJ whole genome shotgun (WGS) entry which is preliminary data.</text>
</comment>
<dbReference type="EMBL" id="CAJOBH010061079">
    <property type="protein sequence ID" value="CAF4425258.1"/>
    <property type="molecule type" value="Genomic_DNA"/>
</dbReference>
<feature type="non-terminal residue" evidence="2">
    <location>
        <position position="1"/>
    </location>
</feature>
<feature type="region of interest" description="Disordered" evidence="1">
    <location>
        <begin position="20"/>
        <end position="39"/>
    </location>
</feature>
<name>A0A8S2WBG7_9BILA</name>
<dbReference type="AlphaFoldDB" id="A0A8S2WBG7"/>
<dbReference type="Proteomes" id="UP000681967">
    <property type="component" value="Unassembled WGS sequence"/>
</dbReference>
<gene>
    <name evidence="2" type="ORF">BYL167_LOCUS32635</name>
</gene>
<sequence length="39" mass="4279">GDIDQQAALRSSSHALEIELYTKQGSDKSTSSDESHEEE</sequence>
<evidence type="ECO:0000256" key="1">
    <source>
        <dbReference type="SAM" id="MobiDB-lite"/>
    </source>
</evidence>
<reference evidence="2" key="1">
    <citation type="submission" date="2021-02" db="EMBL/GenBank/DDBJ databases">
        <authorList>
            <person name="Nowell W R."/>
        </authorList>
    </citation>
    <scope>NUCLEOTIDE SEQUENCE</scope>
</reference>
<organism evidence="2 3">
    <name type="scientific">Rotaria magnacalcarata</name>
    <dbReference type="NCBI Taxonomy" id="392030"/>
    <lineage>
        <taxon>Eukaryota</taxon>
        <taxon>Metazoa</taxon>
        <taxon>Spiralia</taxon>
        <taxon>Gnathifera</taxon>
        <taxon>Rotifera</taxon>
        <taxon>Eurotatoria</taxon>
        <taxon>Bdelloidea</taxon>
        <taxon>Philodinida</taxon>
        <taxon>Philodinidae</taxon>
        <taxon>Rotaria</taxon>
    </lineage>
</organism>
<evidence type="ECO:0000313" key="3">
    <source>
        <dbReference type="Proteomes" id="UP000681967"/>
    </source>
</evidence>
<accession>A0A8S2WBG7</accession>
<protein>
    <submittedName>
        <fullName evidence="2">Uncharacterized protein</fullName>
    </submittedName>
</protein>
<feature type="compositionally biased region" description="Basic and acidic residues" evidence="1">
    <location>
        <begin position="30"/>
        <end position="39"/>
    </location>
</feature>
<evidence type="ECO:0000313" key="2">
    <source>
        <dbReference type="EMBL" id="CAF4425258.1"/>
    </source>
</evidence>
<proteinExistence type="predicted"/>